<comment type="caution">
    <text evidence="5">The sequence shown here is derived from an EMBL/GenBank/DDBJ whole genome shotgun (WGS) entry which is preliminary data.</text>
</comment>
<name>A0A942TJ58_9BACI</name>
<dbReference type="InterPro" id="IPR018060">
    <property type="entry name" value="HTH_AraC"/>
</dbReference>
<dbReference type="InterPro" id="IPR020449">
    <property type="entry name" value="Tscrpt_reg_AraC-type_HTH"/>
</dbReference>
<dbReference type="GO" id="GO:0003700">
    <property type="term" value="F:DNA-binding transcription factor activity"/>
    <property type="evidence" value="ECO:0007669"/>
    <property type="project" value="InterPro"/>
</dbReference>
<gene>
    <name evidence="5" type="ORF">KHA97_18430</name>
</gene>
<keyword evidence="2" id="KW-0238">DNA-binding</keyword>
<dbReference type="PANTHER" id="PTHR43280">
    <property type="entry name" value="ARAC-FAMILY TRANSCRIPTIONAL REGULATOR"/>
    <property type="match status" value="1"/>
</dbReference>
<keyword evidence="1" id="KW-0805">Transcription regulation</keyword>
<evidence type="ECO:0000256" key="3">
    <source>
        <dbReference type="ARBA" id="ARBA00023163"/>
    </source>
</evidence>
<dbReference type="PANTHER" id="PTHR43280:SF34">
    <property type="entry name" value="ARAC-FAMILY TRANSCRIPTIONAL REGULATOR"/>
    <property type="match status" value="1"/>
</dbReference>
<evidence type="ECO:0000313" key="6">
    <source>
        <dbReference type="Proteomes" id="UP000681414"/>
    </source>
</evidence>
<evidence type="ECO:0000256" key="1">
    <source>
        <dbReference type="ARBA" id="ARBA00023015"/>
    </source>
</evidence>
<feature type="domain" description="HTH araC/xylS-type" evidence="4">
    <location>
        <begin position="192"/>
        <end position="290"/>
    </location>
</feature>
<proteinExistence type="predicted"/>
<dbReference type="RefSeq" id="WP_213126227.1">
    <property type="nucleotide sequence ID" value="NZ_JAGYPG010000003.1"/>
</dbReference>
<keyword evidence="3" id="KW-0804">Transcription</keyword>
<dbReference type="EMBL" id="JAGYPG010000003">
    <property type="protein sequence ID" value="MBS4197032.1"/>
    <property type="molecule type" value="Genomic_DNA"/>
</dbReference>
<evidence type="ECO:0000313" key="5">
    <source>
        <dbReference type="EMBL" id="MBS4197032.1"/>
    </source>
</evidence>
<dbReference type="PRINTS" id="PR00032">
    <property type="entry name" value="HTHARAC"/>
</dbReference>
<protein>
    <submittedName>
        <fullName evidence="5">AraC family transcriptional regulator</fullName>
    </submittedName>
</protein>
<evidence type="ECO:0000256" key="2">
    <source>
        <dbReference type="ARBA" id="ARBA00023125"/>
    </source>
</evidence>
<sequence length="297" mass="34694">MNDFYIPFNKKGELIDYFHSVRVMNKERLKHLGSLLYYFVNNQKLDIENVEATRSIENPDMLISKTKQELSFHYSYLYEKRLLQLIKDGNIEGLQQTTSVQPQNGRFGTLSMKSMIRSEKNLVIAAVTLATRAALEGGVPSEEAYTVSDMYIQMLEELHEINDILHIRNDAIFDFTERVAKYKGRNYSKPILFSLKYIQKHLYEDISLAQLSQLIKMNPSYVSQLFKKEVGVTLNEYILRTKIEEAQKLLSLTNYSITDIYAMLNFYDQSHFSKVFKKYSGVTPKQYRDEHLIAEID</sequence>
<organism evidence="5 6">
    <name type="scientific">Lederbergia citri</name>
    <dbReference type="NCBI Taxonomy" id="2833580"/>
    <lineage>
        <taxon>Bacteria</taxon>
        <taxon>Bacillati</taxon>
        <taxon>Bacillota</taxon>
        <taxon>Bacilli</taxon>
        <taxon>Bacillales</taxon>
        <taxon>Bacillaceae</taxon>
        <taxon>Lederbergia</taxon>
    </lineage>
</organism>
<dbReference type="SMART" id="SM00342">
    <property type="entry name" value="HTH_ARAC"/>
    <property type="match status" value="1"/>
</dbReference>
<dbReference type="Proteomes" id="UP000681414">
    <property type="component" value="Unassembled WGS sequence"/>
</dbReference>
<reference evidence="5 6" key="1">
    <citation type="submission" date="2021-05" db="EMBL/GenBank/DDBJ databases">
        <title>Novel Bacillus species.</title>
        <authorList>
            <person name="Liu G."/>
        </authorList>
    </citation>
    <scope>NUCLEOTIDE SEQUENCE [LARGE SCALE GENOMIC DNA]</scope>
    <source>
        <strain evidence="6">FJAT-49780</strain>
    </source>
</reference>
<accession>A0A942TJ58</accession>
<dbReference type="InterPro" id="IPR009057">
    <property type="entry name" value="Homeodomain-like_sf"/>
</dbReference>
<dbReference type="PROSITE" id="PS01124">
    <property type="entry name" value="HTH_ARAC_FAMILY_2"/>
    <property type="match status" value="1"/>
</dbReference>
<keyword evidence="6" id="KW-1185">Reference proteome</keyword>
<dbReference type="Pfam" id="PF12833">
    <property type="entry name" value="HTH_18"/>
    <property type="match status" value="1"/>
</dbReference>
<evidence type="ECO:0000259" key="4">
    <source>
        <dbReference type="PROSITE" id="PS01124"/>
    </source>
</evidence>
<dbReference type="GO" id="GO:0043565">
    <property type="term" value="F:sequence-specific DNA binding"/>
    <property type="evidence" value="ECO:0007669"/>
    <property type="project" value="InterPro"/>
</dbReference>
<dbReference type="SUPFAM" id="SSF46689">
    <property type="entry name" value="Homeodomain-like"/>
    <property type="match status" value="2"/>
</dbReference>
<dbReference type="AlphaFoldDB" id="A0A942TJ58"/>
<dbReference type="Gene3D" id="1.10.10.60">
    <property type="entry name" value="Homeodomain-like"/>
    <property type="match status" value="2"/>
</dbReference>